<accession>A0ABX6KSX9</accession>
<dbReference type="RefSeq" id="WP_168238907.1">
    <property type="nucleotide sequence ID" value="NZ_CP050995.1"/>
</dbReference>
<gene>
    <name evidence="2" type="ORF">FOB44_14145</name>
</gene>
<dbReference type="EMBL" id="CP050995">
    <property type="protein sequence ID" value="QIY91723.1"/>
    <property type="molecule type" value="Genomic_DNA"/>
</dbReference>
<evidence type="ECO:0000313" key="3">
    <source>
        <dbReference type="Proteomes" id="UP000501570"/>
    </source>
</evidence>
<reference evidence="2 3" key="1">
    <citation type="submission" date="2019-09" db="EMBL/GenBank/DDBJ databases">
        <title>FDA dAtabase for Regulatory Grade micrObial Sequences (FDA-ARGOS): Supporting development and validation of Infectious Disease Dx tests.</title>
        <authorList>
            <person name="Sciortino C."/>
            <person name="Tallon L."/>
            <person name="Sadzewicz L."/>
            <person name="Vavikolanu K."/>
            <person name="Mehta A."/>
            <person name="Aluvathingal J."/>
            <person name="Nadendla S."/>
            <person name="Nandy P."/>
            <person name="Geyer C."/>
            <person name="Yan Y."/>
            <person name="Sichtig H."/>
        </authorList>
    </citation>
    <scope>NUCLEOTIDE SEQUENCE [LARGE SCALE GENOMIC DNA]</scope>
    <source>
        <strain evidence="2 3">FDAARGOS_636</strain>
    </source>
</reference>
<organism evidence="2 3">
    <name type="scientific">Chryseobacterium gallinarum</name>
    <dbReference type="NCBI Taxonomy" id="1324352"/>
    <lineage>
        <taxon>Bacteria</taxon>
        <taxon>Pseudomonadati</taxon>
        <taxon>Bacteroidota</taxon>
        <taxon>Flavobacteriia</taxon>
        <taxon>Flavobacteriales</taxon>
        <taxon>Weeksellaceae</taxon>
        <taxon>Chryseobacterium group</taxon>
        <taxon>Chryseobacterium</taxon>
    </lineage>
</organism>
<evidence type="ECO:0008006" key="4">
    <source>
        <dbReference type="Google" id="ProtNLM"/>
    </source>
</evidence>
<keyword evidence="1" id="KW-0472">Membrane</keyword>
<evidence type="ECO:0000256" key="1">
    <source>
        <dbReference type="SAM" id="Phobius"/>
    </source>
</evidence>
<sequence length="116" mass="13194">MKKLIIHLVPGVISFIWLFSKHHTFNPITLKGPDFLQFYSILLLSVYAVIPLLKMLKEPVSKTVLYGISLVFILGIIKLVRGLILGKPIGFLAMILLLECIVGMVFIRSCFKYKMK</sequence>
<protein>
    <recommendedName>
        <fullName evidence="4">DUF4345 domain-containing protein</fullName>
    </recommendedName>
</protein>
<keyword evidence="3" id="KW-1185">Reference proteome</keyword>
<feature type="transmembrane region" description="Helical" evidence="1">
    <location>
        <begin position="65"/>
        <end position="84"/>
    </location>
</feature>
<keyword evidence="1" id="KW-1133">Transmembrane helix</keyword>
<feature type="transmembrane region" description="Helical" evidence="1">
    <location>
        <begin position="36"/>
        <end position="53"/>
    </location>
</feature>
<proteinExistence type="predicted"/>
<keyword evidence="1" id="KW-0812">Transmembrane</keyword>
<feature type="transmembrane region" description="Helical" evidence="1">
    <location>
        <begin position="90"/>
        <end position="111"/>
    </location>
</feature>
<dbReference type="Proteomes" id="UP000501570">
    <property type="component" value="Chromosome"/>
</dbReference>
<name>A0ABX6KSX9_CHRGL</name>
<evidence type="ECO:0000313" key="2">
    <source>
        <dbReference type="EMBL" id="QIY91723.1"/>
    </source>
</evidence>